<dbReference type="InterPro" id="IPR023753">
    <property type="entry name" value="FAD/NAD-binding_dom"/>
</dbReference>
<dbReference type="RefSeq" id="WP_260593854.1">
    <property type="nucleotide sequence ID" value="NZ_CP104003.1"/>
</dbReference>
<dbReference type="PANTHER" id="PTHR43429">
    <property type="entry name" value="PYRIDINE NUCLEOTIDE-DISULFIDE OXIDOREDUCTASE DOMAIN-CONTAINING"/>
    <property type="match status" value="1"/>
</dbReference>
<dbReference type="KEGG" id="ssai:N0B31_00935"/>
<organism evidence="5 6">
    <name type="scientific">Salinirubellus salinus</name>
    <dbReference type="NCBI Taxonomy" id="1364945"/>
    <lineage>
        <taxon>Archaea</taxon>
        <taxon>Methanobacteriati</taxon>
        <taxon>Methanobacteriota</taxon>
        <taxon>Stenosarchaea group</taxon>
        <taxon>Halobacteria</taxon>
        <taxon>Halobacteriales</taxon>
        <taxon>Natronomonadaceae</taxon>
        <taxon>Salinirubellus</taxon>
    </lineage>
</organism>
<accession>A0A9E7UB60</accession>
<dbReference type="Proteomes" id="UP001057580">
    <property type="component" value="Chromosome"/>
</dbReference>
<dbReference type="GO" id="GO:0016491">
    <property type="term" value="F:oxidoreductase activity"/>
    <property type="evidence" value="ECO:0007669"/>
    <property type="project" value="InterPro"/>
</dbReference>
<dbReference type="Gene3D" id="3.30.390.30">
    <property type="match status" value="1"/>
</dbReference>
<dbReference type="InterPro" id="IPR036188">
    <property type="entry name" value="FAD/NAD-bd_sf"/>
</dbReference>
<evidence type="ECO:0000259" key="4">
    <source>
        <dbReference type="Pfam" id="PF07992"/>
    </source>
</evidence>
<dbReference type="InterPro" id="IPR016156">
    <property type="entry name" value="FAD/NAD-linked_Rdtase_dimer_sf"/>
</dbReference>
<protein>
    <submittedName>
        <fullName evidence="5">FAD-dependent oxidoreductase</fullName>
    </submittedName>
</protein>
<dbReference type="EMBL" id="CP104003">
    <property type="protein sequence ID" value="UWM54858.1"/>
    <property type="molecule type" value="Genomic_DNA"/>
</dbReference>
<comment type="cofactor">
    <cofactor evidence="1">
        <name>FAD</name>
        <dbReference type="ChEBI" id="CHEBI:57692"/>
    </cofactor>
</comment>
<dbReference type="GeneID" id="74940943"/>
<dbReference type="PANTHER" id="PTHR43429:SF3">
    <property type="entry name" value="NITRITE REDUCTASE [NAD(P)H]"/>
    <property type="match status" value="1"/>
</dbReference>
<keyword evidence="3" id="KW-0274">FAD</keyword>
<gene>
    <name evidence="5" type="ORF">N0B31_00935</name>
</gene>
<name>A0A9E7UB60_9EURY</name>
<keyword evidence="6" id="KW-1185">Reference proteome</keyword>
<dbReference type="Pfam" id="PF07992">
    <property type="entry name" value="Pyr_redox_2"/>
    <property type="match status" value="1"/>
</dbReference>
<evidence type="ECO:0000313" key="5">
    <source>
        <dbReference type="EMBL" id="UWM54858.1"/>
    </source>
</evidence>
<dbReference type="AlphaFoldDB" id="A0A9E7UB60"/>
<dbReference type="Gene3D" id="3.50.50.60">
    <property type="entry name" value="FAD/NAD(P)-binding domain"/>
    <property type="match status" value="2"/>
</dbReference>
<reference evidence="5" key="1">
    <citation type="submission" date="2022-09" db="EMBL/GenBank/DDBJ databases">
        <title>Diverse halophilic archaea isolated from saline environments.</title>
        <authorList>
            <person name="Cui H.-L."/>
        </authorList>
    </citation>
    <scope>NUCLEOTIDE SEQUENCE</scope>
    <source>
        <strain evidence="5">ZS-35-S2</strain>
    </source>
</reference>
<evidence type="ECO:0000256" key="1">
    <source>
        <dbReference type="ARBA" id="ARBA00001974"/>
    </source>
</evidence>
<dbReference type="InterPro" id="IPR050260">
    <property type="entry name" value="FAD-bd_OxRdtase"/>
</dbReference>
<sequence length="419" mass="45831">MATSHVIIGDGIAGSSAAETIREADTDASVTVLTEEGEALYNRILIKEFAKGKLPEAPISIHSPDWYEERDIDLELNTHVVRVDTEAKTVHTHGGDTYDYDKLLVATGGTPTQLPVENSDADGVHHFWTFQDARAIKENAENADTGVVVGAGLLGIDLAAISAAQELDAHYLMRGQAWWRYALSEEGAEIIHDALRERNVTPVFGSGVDHFETDDDGHVVAAVDPNGERYEAEFAGVAIGLNFNTEWLRGSGVETDDGVLTDEHMRTNVEDVYAAGDITEFHDVLLGERAQNGAWGSAKEQGSIAGANMVGEWDEPEETFEWVSSYSITHFDFPFLSFGHPTLGDDSVEKKYSEDEWRRVALKDGRVIGGVLIGDLSPQSALKRLAREQVDLTGREEKLLEERIPVDDLVADSPEAQAE</sequence>
<dbReference type="PRINTS" id="PR00411">
    <property type="entry name" value="PNDRDTASEI"/>
</dbReference>
<proteinExistence type="predicted"/>
<evidence type="ECO:0000256" key="2">
    <source>
        <dbReference type="ARBA" id="ARBA00022630"/>
    </source>
</evidence>
<keyword evidence="2" id="KW-0285">Flavoprotein</keyword>
<feature type="domain" description="FAD/NAD(P)-binding" evidence="4">
    <location>
        <begin position="4"/>
        <end position="284"/>
    </location>
</feature>
<dbReference type="PRINTS" id="PR00368">
    <property type="entry name" value="FADPNR"/>
</dbReference>
<evidence type="ECO:0000256" key="3">
    <source>
        <dbReference type="ARBA" id="ARBA00022827"/>
    </source>
</evidence>
<dbReference type="SUPFAM" id="SSF51905">
    <property type="entry name" value="FAD/NAD(P)-binding domain"/>
    <property type="match status" value="2"/>
</dbReference>
<evidence type="ECO:0000313" key="6">
    <source>
        <dbReference type="Proteomes" id="UP001057580"/>
    </source>
</evidence>